<evidence type="ECO:0000313" key="1">
    <source>
        <dbReference type="EMBL" id="KZP01232.1"/>
    </source>
</evidence>
<dbReference type="SUPFAM" id="SSF51197">
    <property type="entry name" value="Clavaminate synthase-like"/>
    <property type="match status" value="1"/>
</dbReference>
<evidence type="ECO:0008006" key="3">
    <source>
        <dbReference type="Google" id="ProtNLM"/>
    </source>
</evidence>
<dbReference type="EMBL" id="KV417267">
    <property type="protein sequence ID" value="KZP01232.1"/>
    <property type="molecule type" value="Genomic_DNA"/>
</dbReference>
<evidence type="ECO:0000313" key="2">
    <source>
        <dbReference type="Proteomes" id="UP000076738"/>
    </source>
</evidence>
<sequence>MAHVDHSEVDYARPLVSISLGHACVFLLGGATGDKMVQYHGVPRVLEGSLLAHLWDAMEGEDNGEWALFGVNVRQVFPPGMEVGGLAGAGEGPGVTPETE</sequence>
<dbReference type="OrthoDB" id="6614653at2759"/>
<dbReference type="Proteomes" id="UP000076738">
    <property type="component" value="Unassembled WGS sequence"/>
</dbReference>
<reference evidence="1 2" key="1">
    <citation type="journal article" date="2016" name="Mol. Biol. Evol.">
        <title>Comparative Genomics of Early-Diverging Mushroom-Forming Fungi Provides Insights into the Origins of Lignocellulose Decay Capabilities.</title>
        <authorList>
            <person name="Nagy L.G."/>
            <person name="Riley R."/>
            <person name="Tritt A."/>
            <person name="Adam C."/>
            <person name="Daum C."/>
            <person name="Floudas D."/>
            <person name="Sun H."/>
            <person name="Yadav J.S."/>
            <person name="Pangilinan J."/>
            <person name="Larsson K.H."/>
            <person name="Matsuura K."/>
            <person name="Barry K."/>
            <person name="Labutti K."/>
            <person name="Kuo R."/>
            <person name="Ohm R.A."/>
            <person name="Bhattacharya S.S."/>
            <person name="Shirouzu T."/>
            <person name="Yoshinaga Y."/>
            <person name="Martin F.M."/>
            <person name="Grigoriev I.V."/>
            <person name="Hibbett D.S."/>
        </authorList>
    </citation>
    <scope>NUCLEOTIDE SEQUENCE [LARGE SCALE GENOMIC DNA]</scope>
    <source>
        <strain evidence="1 2">TUFC12733</strain>
    </source>
</reference>
<proteinExistence type="predicted"/>
<dbReference type="InterPro" id="IPR037151">
    <property type="entry name" value="AlkB-like_sf"/>
</dbReference>
<accession>A0A167RSM1</accession>
<protein>
    <recommendedName>
        <fullName evidence="3">Alpha-ketoglutarate-dependent dioxygenase AlkB-like domain-containing protein</fullName>
    </recommendedName>
</protein>
<gene>
    <name evidence="1" type="ORF">CALVIDRAFT_559865</name>
</gene>
<keyword evidence="2" id="KW-1185">Reference proteome</keyword>
<organism evidence="1 2">
    <name type="scientific">Calocera viscosa (strain TUFC12733)</name>
    <dbReference type="NCBI Taxonomy" id="1330018"/>
    <lineage>
        <taxon>Eukaryota</taxon>
        <taxon>Fungi</taxon>
        <taxon>Dikarya</taxon>
        <taxon>Basidiomycota</taxon>
        <taxon>Agaricomycotina</taxon>
        <taxon>Dacrymycetes</taxon>
        <taxon>Dacrymycetales</taxon>
        <taxon>Dacrymycetaceae</taxon>
        <taxon>Calocera</taxon>
    </lineage>
</organism>
<dbReference type="STRING" id="1330018.A0A167RSM1"/>
<name>A0A167RSM1_CALVF</name>
<dbReference type="Gene3D" id="2.60.120.590">
    <property type="entry name" value="Alpha-ketoglutarate-dependent dioxygenase AlkB-like"/>
    <property type="match status" value="1"/>
</dbReference>
<dbReference type="AlphaFoldDB" id="A0A167RSM1"/>